<name>A0ABS6UXA8_9PSEU</name>
<dbReference type="Proteomes" id="UP000694287">
    <property type="component" value="Unassembled WGS sequence"/>
</dbReference>
<comment type="caution">
    <text evidence="2">The sequence shown here is derived from an EMBL/GenBank/DDBJ whole genome shotgun (WGS) entry which is preliminary data.</text>
</comment>
<evidence type="ECO:0000313" key="3">
    <source>
        <dbReference type="Proteomes" id="UP000694287"/>
    </source>
</evidence>
<dbReference type="RefSeq" id="WP_218616293.1">
    <property type="nucleotide sequence ID" value="NZ_JADQDK010000001.1"/>
</dbReference>
<organism evidence="2 3">
    <name type="scientific">Pseudonocardia abyssalis</name>
    <dbReference type="NCBI Taxonomy" id="2792008"/>
    <lineage>
        <taxon>Bacteria</taxon>
        <taxon>Bacillati</taxon>
        <taxon>Actinomycetota</taxon>
        <taxon>Actinomycetes</taxon>
        <taxon>Pseudonocardiales</taxon>
        <taxon>Pseudonocardiaceae</taxon>
        <taxon>Pseudonocardia</taxon>
    </lineage>
</organism>
<sequence>MTVPRLWTPPLRELTPETSYGFDVIDFARDVLNEPLDPWQEWTVIHTGELLPDGRPRFRVVLVLVSRQQGKTHLLKVLTLFWLFVEQQRLVLGTSTNRDYAKEAWLAAADLATDVEFLRDEVADVRKANGSETITTTAGCRYKIAASNRRGGRSLTINRLILDELREHASWDAWNASVNATNAVPSAQVYAISNQGDDSSVVLDALRTPALDHIERGGGDERLGLFEYSAPDGSSPDDPEALAQEQCLKPVDDLEGPYPSGDLEAIKQDRRANAGRKGTTRAHRSSWSCRRR</sequence>
<proteinExistence type="predicted"/>
<evidence type="ECO:0008006" key="4">
    <source>
        <dbReference type="Google" id="ProtNLM"/>
    </source>
</evidence>
<reference evidence="2 3" key="1">
    <citation type="submission" date="2020-11" db="EMBL/GenBank/DDBJ databases">
        <title>Pseudonocardia abyssalis sp. nov. and Pseudonocardia oceani sp. nov., description and phylogenomic analysis of two novel actinomycetes isolated from the deep Southern Ocean.</title>
        <authorList>
            <person name="Parra J."/>
        </authorList>
    </citation>
    <scope>NUCLEOTIDE SEQUENCE [LARGE SCALE GENOMIC DNA]</scope>
    <source>
        <strain evidence="2 3">KRD-168</strain>
    </source>
</reference>
<feature type="compositionally biased region" description="Basic residues" evidence="1">
    <location>
        <begin position="278"/>
        <end position="292"/>
    </location>
</feature>
<dbReference type="EMBL" id="JADQDK010000001">
    <property type="protein sequence ID" value="MBW0136851.1"/>
    <property type="molecule type" value="Genomic_DNA"/>
</dbReference>
<evidence type="ECO:0000313" key="2">
    <source>
        <dbReference type="EMBL" id="MBW0136851.1"/>
    </source>
</evidence>
<keyword evidence="3" id="KW-1185">Reference proteome</keyword>
<evidence type="ECO:0000256" key="1">
    <source>
        <dbReference type="SAM" id="MobiDB-lite"/>
    </source>
</evidence>
<feature type="region of interest" description="Disordered" evidence="1">
    <location>
        <begin position="251"/>
        <end position="292"/>
    </location>
</feature>
<protein>
    <recommendedName>
        <fullName evidence="4">Terminase</fullName>
    </recommendedName>
</protein>
<accession>A0ABS6UXA8</accession>
<gene>
    <name evidence="2" type="ORF">I4I81_21650</name>
</gene>